<reference evidence="7 10" key="2">
    <citation type="journal article" date="2018" name="Int. J. Syst. Evol. Microbiol.">
        <title>Pseudooceanicola lipolyticus sp. nov., a marine alphaproteobacterium, reclassification of Oceanicola flagellatus as Pseudooceanicola flagellatus comb. nov. and emended description of the genus Pseudooceanicola.</title>
        <authorList>
            <person name="Huang M.-M."/>
            <person name="Guo L.-L."/>
            <person name="Wu Y.-H."/>
            <person name="Lai Q.-L."/>
            <person name="Shao Z.-Z."/>
            <person name="Wang C.-S."/>
            <person name="Wu M."/>
            <person name="Xu X.-W."/>
        </authorList>
    </citation>
    <scope>NUCLEOTIDE SEQUENCE [LARGE SCALE GENOMIC DNA]</scope>
    <source>
        <strain evidence="7 10">Ar-45</strain>
    </source>
</reference>
<evidence type="ECO:0000259" key="5">
    <source>
        <dbReference type="Pfam" id="PF25954"/>
    </source>
</evidence>
<dbReference type="SUPFAM" id="SSF111369">
    <property type="entry name" value="HlyD-like secretion proteins"/>
    <property type="match status" value="1"/>
</dbReference>
<evidence type="ECO:0000256" key="1">
    <source>
        <dbReference type="ARBA" id="ARBA00009477"/>
    </source>
</evidence>
<evidence type="ECO:0000259" key="6">
    <source>
        <dbReference type="Pfam" id="PF25973"/>
    </source>
</evidence>
<dbReference type="EMBL" id="OBEA01000002">
    <property type="protein sequence ID" value="SNY48342.1"/>
    <property type="molecule type" value="Genomic_DNA"/>
</dbReference>
<dbReference type="GO" id="GO:1990281">
    <property type="term" value="C:efflux pump complex"/>
    <property type="evidence" value="ECO:0007669"/>
    <property type="project" value="TreeGrafter"/>
</dbReference>
<evidence type="ECO:0000313" key="8">
    <source>
        <dbReference type="EMBL" id="SNY48342.1"/>
    </source>
</evidence>
<keyword evidence="2" id="KW-0175">Coiled coil</keyword>
<proteinExistence type="inferred from homology"/>
<dbReference type="Gene3D" id="1.10.287.470">
    <property type="entry name" value="Helix hairpin bin"/>
    <property type="match status" value="1"/>
</dbReference>
<dbReference type="InterPro" id="IPR058647">
    <property type="entry name" value="BSH_CzcB-like"/>
</dbReference>
<comment type="similarity">
    <text evidence="1">Belongs to the membrane fusion protein (MFP) (TC 8.A.1) family.</text>
</comment>
<evidence type="ECO:0000313" key="9">
    <source>
        <dbReference type="Proteomes" id="UP000231655"/>
    </source>
</evidence>
<feature type="domain" description="CusB-like beta-barrel" evidence="5">
    <location>
        <begin position="319"/>
        <end position="389"/>
    </location>
</feature>
<dbReference type="RefSeq" id="WP_097145150.1">
    <property type="nucleotide sequence ID" value="NZ_OBEA01000002.1"/>
</dbReference>
<evidence type="ECO:0000313" key="10">
    <source>
        <dbReference type="Proteomes" id="UP000231702"/>
    </source>
</evidence>
<dbReference type="Gene3D" id="2.40.420.20">
    <property type="match status" value="1"/>
</dbReference>
<evidence type="ECO:0000256" key="4">
    <source>
        <dbReference type="SAM" id="Phobius"/>
    </source>
</evidence>
<keyword evidence="4" id="KW-1133">Transmembrane helix</keyword>
<feature type="region of interest" description="Disordered" evidence="3">
    <location>
        <begin position="1"/>
        <end position="72"/>
    </location>
</feature>
<dbReference type="InterPro" id="IPR006143">
    <property type="entry name" value="RND_pump_MFP"/>
</dbReference>
<dbReference type="Proteomes" id="UP000231655">
    <property type="component" value="Unassembled WGS sequence"/>
</dbReference>
<accession>A0A285IK66</accession>
<keyword evidence="4" id="KW-0472">Membrane</keyword>
<dbReference type="AlphaFoldDB" id="A0A285IK66"/>
<dbReference type="Pfam" id="PF25973">
    <property type="entry name" value="BSH_CzcB"/>
    <property type="match status" value="1"/>
</dbReference>
<sequence length="470" mass="49645">MAKKDKAAKAGKPADAAPTEATQAAAVQPEDKSSVTTTDKTKDSPMSQKDPSKPDWALSRRERKAKARAEAGLPPKKKRGWIIALILVLLLLGGGWWYQNGGAEVLAAMQSDEAEAGDEAAAVAPEPEAEAAQDAVSDQAMQILPSELTEIETMRLRETVKATGALSPSQQAAISAEVSARVTEVQVRPGDRVEEGALLAQLDIEGLTNQLEQQRASAEATRAQLRLAETQLERTRSLLGRGLTPESQLDAGQANVDQLAASLAAQEKGVANAEENLAHARITAPFTGVVSSRSVDPGSYVSVGSPLVALVDLTVLEFEAAVPVRYTPRLAAGQKVELTVEGVGDHGFTGTVDRIAPVAIEGTRMLPVYVSIENPDGLLRGGMFAAGRVVLEETAEAIGIPADALREDDAGTFVLKRQGDLVVRQGVEVARSWEGGRMVEIASGLELGDVIVSQPLDQLRPDTQILVVGE</sequence>
<evidence type="ECO:0000313" key="7">
    <source>
        <dbReference type="EMBL" id="PJE28758.1"/>
    </source>
</evidence>
<dbReference type="NCBIfam" id="TIGR01730">
    <property type="entry name" value="RND_mfp"/>
    <property type="match status" value="1"/>
</dbReference>
<feature type="compositionally biased region" description="Basic and acidic residues" evidence="3">
    <location>
        <begin position="29"/>
        <end position="43"/>
    </location>
</feature>
<dbReference type="EMBL" id="PGTD01000016">
    <property type="protein sequence ID" value="PJE28758.1"/>
    <property type="molecule type" value="Genomic_DNA"/>
</dbReference>
<feature type="transmembrane region" description="Helical" evidence="4">
    <location>
        <begin position="80"/>
        <end position="98"/>
    </location>
</feature>
<feature type="compositionally biased region" description="Low complexity" evidence="3">
    <location>
        <begin position="10"/>
        <end position="28"/>
    </location>
</feature>
<evidence type="ECO:0000256" key="2">
    <source>
        <dbReference type="SAM" id="Coils"/>
    </source>
</evidence>
<dbReference type="Gene3D" id="2.40.50.100">
    <property type="match status" value="1"/>
</dbReference>
<dbReference type="InterPro" id="IPR058792">
    <property type="entry name" value="Beta-barrel_RND_2"/>
</dbReference>
<evidence type="ECO:0000256" key="3">
    <source>
        <dbReference type="SAM" id="MobiDB-lite"/>
    </source>
</evidence>
<dbReference type="Proteomes" id="UP000231702">
    <property type="component" value="Unassembled WGS sequence"/>
</dbReference>
<reference evidence="8 9" key="1">
    <citation type="submission" date="2017-09" db="EMBL/GenBank/DDBJ databases">
        <authorList>
            <person name="Ehlers B."/>
            <person name="Leendertz F.H."/>
        </authorList>
    </citation>
    <scope>NUCLEOTIDE SEQUENCE [LARGE SCALE GENOMIC DNA]</scope>
    <source>
        <strain evidence="8 9">CGMCC 1.12662</strain>
    </source>
</reference>
<feature type="domain" description="CzcB-like barrel-sandwich hybrid" evidence="6">
    <location>
        <begin position="171"/>
        <end position="309"/>
    </location>
</feature>
<keyword evidence="10" id="KW-1185">Reference proteome</keyword>
<protein>
    <submittedName>
        <fullName evidence="7">Efflux RND transporter periplasmic adaptor subunit</fullName>
    </submittedName>
    <submittedName>
        <fullName evidence="8">Nodulation-related efflux transporter subunit NolF</fullName>
    </submittedName>
</protein>
<dbReference type="GO" id="GO:0015562">
    <property type="term" value="F:efflux transmembrane transporter activity"/>
    <property type="evidence" value="ECO:0007669"/>
    <property type="project" value="TreeGrafter"/>
</dbReference>
<name>A0A285IK66_9RHOB</name>
<dbReference type="Gene3D" id="2.40.30.170">
    <property type="match status" value="1"/>
</dbReference>
<dbReference type="Pfam" id="PF25954">
    <property type="entry name" value="Beta-barrel_RND_2"/>
    <property type="match status" value="1"/>
</dbReference>
<gene>
    <name evidence="7" type="ORF">CVM39_09815</name>
    <name evidence="8" type="ORF">SAMN06297129_1406</name>
</gene>
<organism evidence="8 9">
    <name type="scientific">Pseudooceanicola antarcticus</name>
    <dbReference type="NCBI Taxonomy" id="1247613"/>
    <lineage>
        <taxon>Bacteria</taxon>
        <taxon>Pseudomonadati</taxon>
        <taxon>Pseudomonadota</taxon>
        <taxon>Alphaproteobacteria</taxon>
        <taxon>Rhodobacterales</taxon>
        <taxon>Paracoccaceae</taxon>
        <taxon>Pseudooceanicola</taxon>
    </lineage>
</organism>
<keyword evidence="4" id="KW-0812">Transmembrane</keyword>
<feature type="coiled-coil region" evidence="2">
    <location>
        <begin position="204"/>
        <end position="283"/>
    </location>
</feature>
<dbReference type="PANTHER" id="PTHR30469">
    <property type="entry name" value="MULTIDRUG RESISTANCE PROTEIN MDTA"/>
    <property type="match status" value="1"/>
</dbReference>
<dbReference type="OrthoDB" id="9806939at2"/>